<sequence length="424" mass="48461">MTEVNRKIHVLGINSFKFRDLPSKLQDLFISTRNIAVPNSYFEEIKSWIDNDSKKNKSFFSSNSNNELIHWIRSQKTDVILISRGDPLWFGIGRILLENFSKDELSFYPSNTCIQLAFRKLKIPWQDTVNVSIHGRDSTKLVEALKARPSSLAIITDSNNKSLEIIKKNLSELDLIDLYDFWLCEELGFDDENIRKLNLKESFPSDISSLNIVVLIKTKNNYSNNNLPLFGIKDHIFKTFDDRPNLLTKREVRVQILADLELPKNGVIWDIGAGCGSIGLEALKIRPNLNLFCIDKRIGTKALILENSKRLGVKPKFIFEEDINNTLNTRNLSSFEKPNRLVIGGCNKKTKIKIIKKLAQGMSDGDIIVIPIIDIQTIRELKEELEDKNFKTNLNLIQTYKSLSIAEGARLEPNNPVFLLKGKK</sequence>
<dbReference type="InterPro" id="IPR035996">
    <property type="entry name" value="4pyrrol_Methylase_sf"/>
</dbReference>
<dbReference type="Gene3D" id="3.30.950.10">
    <property type="entry name" value="Methyltransferase, Cobalt-precorrin-4 Transmethylase, Domain 2"/>
    <property type="match status" value="1"/>
</dbReference>
<dbReference type="InterPro" id="IPR000878">
    <property type="entry name" value="4pyrrol_Mease"/>
</dbReference>
<evidence type="ECO:0000259" key="6">
    <source>
        <dbReference type="Pfam" id="PF00590"/>
    </source>
</evidence>
<protein>
    <submittedName>
        <fullName evidence="7">Cobalt-precorrin-6y C5-methyltransferase</fullName>
        <ecNumber evidence="7">2.1.1.-</ecNumber>
    </submittedName>
</protein>
<evidence type="ECO:0000256" key="2">
    <source>
        <dbReference type="ARBA" id="ARBA00022573"/>
    </source>
</evidence>
<keyword evidence="4 7" id="KW-0808">Transferase</keyword>
<dbReference type="RefSeq" id="WP_032524859.1">
    <property type="nucleotide sequence ID" value="NZ_CP138934.1"/>
</dbReference>
<gene>
    <name evidence="7" type="ORF">EU91_1432</name>
</gene>
<dbReference type="InterPro" id="IPR014008">
    <property type="entry name" value="Cbl_synth_MTase_CbiT"/>
</dbReference>
<dbReference type="NCBIfam" id="TIGR02469">
    <property type="entry name" value="CbiT"/>
    <property type="match status" value="1"/>
</dbReference>
<dbReference type="Proteomes" id="UP000030598">
    <property type="component" value="Unassembled WGS sequence"/>
</dbReference>
<proteinExistence type="predicted"/>
<dbReference type="GO" id="GO:0032259">
    <property type="term" value="P:methylation"/>
    <property type="evidence" value="ECO:0007669"/>
    <property type="project" value="UniProtKB-KW"/>
</dbReference>
<dbReference type="CDD" id="cd11644">
    <property type="entry name" value="Precorrin-6Y-MT"/>
    <property type="match status" value="1"/>
</dbReference>
<name>A0A0A1Z9V4_PROMR</name>
<feature type="domain" description="Tetrapyrrole methylase" evidence="6">
    <location>
        <begin position="61"/>
        <end position="201"/>
    </location>
</feature>
<dbReference type="UniPathway" id="UPA00148"/>
<dbReference type="eggNOG" id="COG2241">
    <property type="taxonomic scope" value="Bacteria"/>
</dbReference>
<dbReference type="eggNOG" id="COG2242">
    <property type="taxonomic scope" value="Bacteria"/>
</dbReference>
<evidence type="ECO:0000256" key="1">
    <source>
        <dbReference type="ARBA" id="ARBA00004953"/>
    </source>
</evidence>
<dbReference type="InterPro" id="IPR014776">
    <property type="entry name" value="4pyrrole_Mease_sub2"/>
</dbReference>
<keyword evidence="2" id="KW-0169">Cobalamin biosynthesis</keyword>
<dbReference type="PANTHER" id="PTHR43182:SF1">
    <property type="entry name" value="COBALT-PRECORRIN-7 C(5)-METHYLTRANSFERASE"/>
    <property type="match status" value="1"/>
</dbReference>
<accession>A0A0A1Z9V4</accession>
<evidence type="ECO:0000313" key="8">
    <source>
        <dbReference type="Proteomes" id="UP000030598"/>
    </source>
</evidence>
<dbReference type="AlphaFoldDB" id="A0A0A1Z9V4"/>
<dbReference type="GO" id="GO:0009236">
    <property type="term" value="P:cobalamin biosynthetic process"/>
    <property type="evidence" value="ECO:0007669"/>
    <property type="project" value="UniProtKB-UniPathway"/>
</dbReference>
<dbReference type="InterPro" id="IPR012818">
    <property type="entry name" value="CbiE"/>
</dbReference>
<organism evidence="7 8">
    <name type="scientific">Prochlorococcus marinus str. GP2</name>
    <dbReference type="NCBI Taxonomy" id="59925"/>
    <lineage>
        <taxon>Bacteria</taxon>
        <taxon>Bacillati</taxon>
        <taxon>Cyanobacteriota</taxon>
        <taxon>Cyanophyceae</taxon>
        <taxon>Synechococcales</taxon>
        <taxon>Prochlorococcaceae</taxon>
        <taxon>Prochlorococcus</taxon>
    </lineage>
</organism>
<dbReference type="EMBL" id="JNAH01000008">
    <property type="protein sequence ID" value="KGF85331.1"/>
    <property type="molecule type" value="Genomic_DNA"/>
</dbReference>
<dbReference type="InterPro" id="IPR050714">
    <property type="entry name" value="Cobalamin_biosynth_MTase"/>
</dbReference>
<keyword evidence="5" id="KW-0949">S-adenosyl-L-methionine</keyword>
<comment type="caution">
    <text evidence="7">The sequence shown here is derived from an EMBL/GenBank/DDBJ whole genome shotgun (WGS) entry which is preliminary data.</text>
</comment>
<evidence type="ECO:0000313" key="7">
    <source>
        <dbReference type="EMBL" id="KGF85331.1"/>
    </source>
</evidence>
<evidence type="ECO:0000256" key="3">
    <source>
        <dbReference type="ARBA" id="ARBA00022603"/>
    </source>
</evidence>
<dbReference type="Gene3D" id="3.40.50.150">
    <property type="entry name" value="Vaccinia Virus protein VP39"/>
    <property type="match status" value="1"/>
</dbReference>
<evidence type="ECO:0000256" key="4">
    <source>
        <dbReference type="ARBA" id="ARBA00022679"/>
    </source>
</evidence>
<dbReference type="PANTHER" id="PTHR43182">
    <property type="entry name" value="COBALT-PRECORRIN-6B C(15)-METHYLTRANSFERASE (DECARBOXYLATING)"/>
    <property type="match status" value="1"/>
</dbReference>
<dbReference type="GO" id="GO:0008276">
    <property type="term" value="F:protein methyltransferase activity"/>
    <property type="evidence" value="ECO:0007669"/>
    <property type="project" value="InterPro"/>
</dbReference>
<dbReference type="PIRSF" id="PIRSF036428">
    <property type="entry name" value="CobL"/>
    <property type="match status" value="1"/>
</dbReference>
<keyword evidence="3 7" id="KW-0489">Methyltransferase</keyword>
<dbReference type="EC" id="2.1.1.-" evidence="7"/>
<dbReference type="SUPFAM" id="SSF53790">
    <property type="entry name" value="Tetrapyrrole methylase"/>
    <property type="match status" value="1"/>
</dbReference>
<dbReference type="InterPro" id="IPR029063">
    <property type="entry name" value="SAM-dependent_MTases_sf"/>
</dbReference>
<dbReference type="STRING" id="59925.EU91_1432"/>
<dbReference type="Pfam" id="PF00590">
    <property type="entry name" value="TP_methylase"/>
    <property type="match status" value="1"/>
</dbReference>
<reference evidence="8" key="1">
    <citation type="journal article" date="2014" name="Sci. Data">
        <title>Genomes of diverse isolates of the marine cyanobacterium Prochlorococcus.</title>
        <authorList>
            <person name="Biller S."/>
            <person name="Berube P."/>
            <person name="Thompson J."/>
            <person name="Kelly L."/>
            <person name="Roggensack S."/>
            <person name="Awad L."/>
            <person name="Roache-Johnson K."/>
            <person name="Ding H."/>
            <person name="Giovannoni S.J."/>
            <person name="Moore L.R."/>
            <person name="Chisholm S.W."/>
        </authorList>
    </citation>
    <scope>NUCLEOTIDE SEQUENCE [LARGE SCALE GENOMIC DNA]</scope>
    <source>
        <strain evidence="8">GP2</strain>
    </source>
</reference>
<dbReference type="SUPFAM" id="SSF53335">
    <property type="entry name" value="S-adenosyl-L-methionine-dependent methyltransferases"/>
    <property type="match status" value="1"/>
</dbReference>
<dbReference type="OrthoDB" id="9780707at2"/>
<dbReference type="InterPro" id="IPR006365">
    <property type="entry name" value="Cbl_synth_CobL"/>
</dbReference>
<dbReference type="NCBIfam" id="TIGR02467">
    <property type="entry name" value="CbiE"/>
    <property type="match status" value="1"/>
</dbReference>
<comment type="pathway">
    <text evidence="1">Cofactor biosynthesis; adenosylcobalamin biosynthesis.</text>
</comment>
<evidence type="ECO:0000256" key="5">
    <source>
        <dbReference type="ARBA" id="ARBA00022691"/>
    </source>
</evidence>